<evidence type="ECO:0000256" key="5">
    <source>
        <dbReference type="ARBA" id="ARBA00023163"/>
    </source>
</evidence>
<feature type="region of interest" description="Disordered" evidence="7">
    <location>
        <begin position="611"/>
        <end position="631"/>
    </location>
</feature>
<dbReference type="Proteomes" id="UP000326924">
    <property type="component" value="Unassembled WGS sequence"/>
</dbReference>
<feature type="domain" description="BZIP" evidence="8">
    <location>
        <begin position="268"/>
        <end position="331"/>
    </location>
</feature>
<proteinExistence type="inferred from homology"/>
<organism evidence="9 10">
    <name type="scientific">Sphaerosporella brunnea</name>
    <dbReference type="NCBI Taxonomy" id="1250544"/>
    <lineage>
        <taxon>Eukaryota</taxon>
        <taxon>Fungi</taxon>
        <taxon>Dikarya</taxon>
        <taxon>Ascomycota</taxon>
        <taxon>Pezizomycotina</taxon>
        <taxon>Pezizomycetes</taxon>
        <taxon>Pezizales</taxon>
        <taxon>Pyronemataceae</taxon>
        <taxon>Sphaerosporella</taxon>
    </lineage>
</organism>
<feature type="region of interest" description="Disordered" evidence="7">
    <location>
        <begin position="89"/>
        <end position="111"/>
    </location>
</feature>
<dbReference type="SUPFAM" id="SSF57959">
    <property type="entry name" value="Leucine zipper domain"/>
    <property type="match status" value="1"/>
</dbReference>
<keyword evidence="4" id="KW-0238">DNA-binding</keyword>
<sequence>MAAAYHQFHMDHYIQQSLSVDSRRSFFDDDQDDSSILDENILDSSNLLDSALEFSMDRRRAAALEANTIFSPSTDWGDFDHDMGMQAGPADDSTPAPAATFEHSNGTNNPFIKLEQSQPSYAQPHNWSATGASGSCTPTVYDNNSFNGFDESGAYLAPAMAAPAQGPFDNNVHIPPHAVLQNNVSIPSSPAVKDWTNGAGPADHDPSSMANKRMRQSSPAPRSHSPLHVVRREGIRKKNARFDIPAERTLMNIDQLIARSQDENEIKELKQQKRLLRNRQAALDSRQRKKQHTERLEEEKKLHSTIIQELEEKLQQMSVQEEQMHQRFAELARERDFLLHKSETLQMEKEDMVRSHTLETGELRKKNTFLQERLREMQESMERTPMAHQNSSSGFSDTFGFEGDFDLDGDCWTEPMIHEVTPVKTEKVAPLAESEKPVAPGVLLILLLCGALVASSKSATPALPPLPKQLQTASAAVLQNIFHDAGVSEVGRVEIVDPTSSDSWVVAKSDGSRMVGLESTMDALSSFDKITPEQQREQFMQLTPAEYNDVTSNHFLREPEPINQRSRRRIQENLASMRNSKSNAAEVYTRSLMWDRVDAEVVRRFAAFARQAQASGGAQGNDEGSGAAAHS</sequence>
<feature type="compositionally biased region" description="Low complexity" evidence="7">
    <location>
        <begin position="89"/>
        <end position="100"/>
    </location>
</feature>
<dbReference type="InParanoid" id="A0A5J5F0Z8"/>
<dbReference type="InterPro" id="IPR004827">
    <property type="entry name" value="bZIP"/>
</dbReference>
<evidence type="ECO:0000256" key="6">
    <source>
        <dbReference type="ARBA" id="ARBA00023242"/>
    </source>
</evidence>
<dbReference type="OrthoDB" id="644067at2759"/>
<dbReference type="AlphaFoldDB" id="A0A5J5F0Z8"/>
<evidence type="ECO:0000256" key="7">
    <source>
        <dbReference type="SAM" id="MobiDB-lite"/>
    </source>
</evidence>
<gene>
    <name evidence="9" type="ORF">FN846DRAFT_905896</name>
</gene>
<evidence type="ECO:0000256" key="4">
    <source>
        <dbReference type="ARBA" id="ARBA00023125"/>
    </source>
</evidence>
<dbReference type="GO" id="GO:0003677">
    <property type="term" value="F:DNA binding"/>
    <property type="evidence" value="ECO:0007669"/>
    <property type="project" value="UniProtKB-KW"/>
</dbReference>
<dbReference type="GO" id="GO:0003700">
    <property type="term" value="F:DNA-binding transcription factor activity"/>
    <property type="evidence" value="ECO:0007669"/>
    <property type="project" value="InterPro"/>
</dbReference>
<feature type="compositionally biased region" description="Polar residues" evidence="7">
    <location>
        <begin position="102"/>
        <end position="111"/>
    </location>
</feature>
<dbReference type="InterPro" id="IPR046347">
    <property type="entry name" value="bZIP_sf"/>
</dbReference>
<keyword evidence="10" id="KW-1185">Reference proteome</keyword>
<dbReference type="Pfam" id="PF03131">
    <property type="entry name" value="bZIP_Maf"/>
    <property type="match status" value="1"/>
</dbReference>
<reference evidence="9 10" key="1">
    <citation type="submission" date="2019-09" db="EMBL/GenBank/DDBJ databases">
        <title>Draft genome of the ectomycorrhizal ascomycete Sphaerosporella brunnea.</title>
        <authorList>
            <consortium name="DOE Joint Genome Institute"/>
            <person name="Benucci G.M."/>
            <person name="Marozzi G."/>
            <person name="Antonielli L."/>
            <person name="Sanchez S."/>
            <person name="Marco P."/>
            <person name="Wang X."/>
            <person name="Falini L.B."/>
            <person name="Barry K."/>
            <person name="Haridas S."/>
            <person name="Lipzen A."/>
            <person name="Labutti K."/>
            <person name="Grigoriev I.V."/>
            <person name="Murat C."/>
            <person name="Martin F."/>
            <person name="Albertini E."/>
            <person name="Donnini D."/>
            <person name="Bonito G."/>
        </authorList>
    </citation>
    <scope>NUCLEOTIDE SEQUENCE [LARGE SCALE GENOMIC DNA]</scope>
    <source>
        <strain evidence="9 10">Sb_GMNB300</strain>
    </source>
</reference>
<dbReference type="Gene3D" id="1.20.5.170">
    <property type="match status" value="1"/>
</dbReference>
<dbReference type="GO" id="GO:0005634">
    <property type="term" value="C:nucleus"/>
    <property type="evidence" value="ECO:0007669"/>
    <property type="project" value="UniProtKB-SubCell"/>
</dbReference>
<evidence type="ECO:0000256" key="1">
    <source>
        <dbReference type="ARBA" id="ARBA00004123"/>
    </source>
</evidence>
<evidence type="ECO:0000256" key="2">
    <source>
        <dbReference type="ARBA" id="ARBA00007163"/>
    </source>
</evidence>
<keyword evidence="5" id="KW-0804">Transcription</keyword>
<keyword evidence="3" id="KW-0805">Transcription regulation</keyword>
<dbReference type="PANTHER" id="PTHR47416:SF8">
    <property type="entry name" value="BASIC-LEUCINE ZIPPER TRANSCRIPTION FACTOR E-RELATED"/>
    <property type="match status" value="1"/>
</dbReference>
<comment type="subcellular location">
    <subcellularLocation>
        <location evidence="1">Nucleus</location>
    </subcellularLocation>
</comment>
<evidence type="ECO:0000259" key="8">
    <source>
        <dbReference type="PROSITE" id="PS50217"/>
    </source>
</evidence>
<comment type="similarity">
    <text evidence="2">Belongs to the bZIP family.</text>
</comment>
<name>A0A5J5F0Z8_9PEZI</name>
<evidence type="ECO:0000313" key="9">
    <source>
        <dbReference type="EMBL" id="KAA8909016.1"/>
    </source>
</evidence>
<dbReference type="EMBL" id="VXIS01000062">
    <property type="protein sequence ID" value="KAA8909016.1"/>
    <property type="molecule type" value="Genomic_DNA"/>
</dbReference>
<feature type="region of interest" description="Disordered" evidence="7">
    <location>
        <begin position="278"/>
        <end position="300"/>
    </location>
</feature>
<feature type="region of interest" description="Disordered" evidence="7">
    <location>
        <begin position="194"/>
        <end position="234"/>
    </location>
</feature>
<dbReference type="PANTHER" id="PTHR47416">
    <property type="entry name" value="BASIC-LEUCINE ZIPPER TRANSCRIPTION FACTOR F-RELATED"/>
    <property type="match status" value="1"/>
</dbReference>
<dbReference type="CDD" id="cd14686">
    <property type="entry name" value="bZIP"/>
    <property type="match status" value="1"/>
</dbReference>
<dbReference type="InterPro" id="IPR004826">
    <property type="entry name" value="bZIP_Maf"/>
</dbReference>
<evidence type="ECO:0000256" key="3">
    <source>
        <dbReference type="ARBA" id="ARBA00023015"/>
    </source>
</evidence>
<comment type="caution">
    <text evidence="9">The sequence shown here is derived from an EMBL/GenBank/DDBJ whole genome shotgun (WGS) entry which is preliminary data.</text>
</comment>
<accession>A0A5J5F0Z8</accession>
<evidence type="ECO:0000313" key="10">
    <source>
        <dbReference type="Proteomes" id="UP000326924"/>
    </source>
</evidence>
<protein>
    <recommendedName>
        <fullName evidence="8">BZIP domain-containing protein</fullName>
    </recommendedName>
</protein>
<dbReference type="PROSITE" id="PS50217">
    <property type="entry name" value="BZIP"/>
    <property type="match status" value="1"/>
</dbReference>
<dbReference type="SMART" id="SM00338">
    <property type="entry name" value="BRLZ"/>
    <property type="match status" value="1"/>
</dbReference>
<keyword evidence="6" id="KW-0539">Nucleus</keyword>